<dbReference type="InterPro" id="IPR023393">
    <property type="entry name" value="START-like_dom_sf"/>
</dbReference>
<comment type="caution">
    <text evidence="1">The sequence shown here is derived from an EMBL/GenBank/DDBJ whole genome shotgun (WGS) entry which is preliminary data.</text>
</comment>
<dbReference type="PANTHER" id="PTHR36166:SF1">
    <property type="entry name" value="SRPBCC DOMAIN-CONTAINING PROTEIN"/>
    <property type="match status" value="1"/>
</dbReference>
<dbReference type="EMBL" id="SOAG01000003">
    <property type="protein sequence ID" value="TDS65056.1"/>
    <property type="molecule type" value="Genomic_DNA"/>
</dbReference>
<evidence type="ECO:0000313" key="2">
    <source>
        <dbReference type="Proteomes" id="UP000295215"/>
    </source>
</evidence>
<proteinExistence type="predicted"/>
<dbReference type="InterPro" id="IPR019587">
    <property type="entry name" value="Polyketide_cyclase/dehydratase"/>
</dbReference>
<sequence length="143" mass="16630">MKTEEIKTQIIIQAAPEKVWMILTDFKNYPNWNSFIPRIEGQIKEGERLIVKIQPPGKKGMIFKPTVTSKIGNRELKWLGKLLIKGFFDGEHKFEIIDNNNGTVTFIQSEKFSGFLVRLFNLDEIKNGFDEMNKQLKKIAEIK</sequence>
<name>A0A4R7F3P9_9FLAO</name>
<dbReference type="SUPFAM" id="SSF55961">
    <property type="entry name" value="Bet v1-like"/>
    <property type="match status" value="1"/>
</dbReference>
<reference evidence="1 2" key="1">
    <citation type="submission" date="2019-03" db="EMBL/GenBank/DDBJ databases">
        <title>Genomic Encyclopedia of Archaeal and Bacterial Type Strains, Phase II (KMG-II): from individual species to whole genera.</title>
        <authorList>
            <person name="Goeker M."/>
        </authorList>
    </citation>
    <scope>NUCLEOTIDE SEQUENCE [LARGE SCALE GENOMIC DNA]</scope>
    <source>
        <strain evidence="1 2">DSM 28213</strain>
    </source>
</reference>
<protein>
    <recommendedName>
        <fullName evidence="3">Polyketide cyclase/dehydrase/lipid transport protein</fullName>
    </recommendedName>
</protein>
<evidence type="ECO:0008006" key="3">
    <source>
        <dbReference type="Google" id="ProtNLM"/>
    </source>
</evidence>
<gene>
    <name evidence="1" type="ORF">C8P70_10376</name>
</gene>
<keyword evidence="2" id="KW-1185">Reference proteome</keyword>
<dbReference type="Pfam" id="PF10604">
    <property type="entry name" value="Polyketide_cyc2"/>
    <property type="match status" value="1"/>
</dbReference>
<dbReference type="Proteomes" id="UP000295215">
    <property type="component" value="Unassembled WGS sequence"/>
</dbReference>
<organism evidence="1 2">
    <name type="scientific">Myroides indicus</name>
    <dbReference type="NCBI Taxonomy" id="1323422"/>
    <lineage>
        <taxon>Bacteria</taxon>
        <taxon>Pseudomonadati</taxon>
        <taxon>Bacteroidota</taxon>
        <taxon>Flavobacteriia</taxon>
        <taxon>Flavobacteriales</taxon>
        <taxon>Flavobacteriaceae</taxon>
        <taxon>Myroides</taxon>
    </lineage>
</organism>
<accession>A0A4R7F3P9</accession>
<dbReference type="OrthoDB" id="191189at2"/>
<dbReference type="AlphaFoldDB" id="A0A4R7F3P9"/>
<dbReference type="Gene3D" id="3.30.530.20">
    <property type="match status" value="1"/>
</dbReference>
<dbReference type="PANTHER" id="PTHR36166">
    <property type="entry name" value="CHROMOSOME 9, WHOLE GENOME SHOTGUN SEQUENCE"/>
    <property type="match status" value="1"/>
</dbReference>
<dbReference type="RefSeq" id="WP_133711664.1">
    <property type="nucleotide sequence ID" value="NZ_SOAG01000003.1"/>
</dbReference>
<dbReference type="CDD" id="cd07822">
    <property type="entry name" value="SRPBCC_4"/>
    <property type="match status" value="1"/>
</dbReference>
<evidence type="ECO:0000313" key="1">
    <source>
        <dbReference type="EMBL" id="TDS65056.1"/>
    </source>
</evidence>